<protein>
    <submittedName>
        <fullName evidence="1">Uncharacterized protein</fullName>
    </submittedName>
</protein>
<dbReference type="EMBL" id="LAZR01019772">
    <property type="protein sequence ID" value="KKL91292.1"/>
    <property type="molecule type" value="Genomic_DNA"/>
</dbReference>
<dbReference type="AlphaFoldDB" id="A0A0F9IW59"/>
<evidence type="ECO:0000313" key="1">
    <source>
        <dbReference type="EMBL" id="KKL91292.1"/>
    </source>
</evidence>
<reference evidence="1" key="1">
    <citation type="journal article" date="2015" name="Nature">
        <title>Complex archaea that bridge the gap between prokaryotes and eukaryotes.</title>
        <authorList>
            <person name="Spang A."/>
            <person name="Saw J.H."/>
            <person name="Jorgensen S.L."/>
            <person name="Zaremba-Niedzwiedzka K."/>
            <person name="Martijn J."/>
            <person name="Lind A.E."/>
            <person name="van Eijk R."/>
            <person name="Schleper C."/>
            <person name="Guy L."/>
            <person name="Ettema T.J."/>
        </authorList>
    </citation>
    <scope>NUCLEOTIDE SEQUENCE</scope>
</reference>
<name>A0A0F9IW59_9ZZZZ</name>
<comment type="caution">
    <text evidence="1">The sequence shown here is derived from an EMBL/GenBank/DDBJ whole genome shotgun (WGS) entry which is preliminary data.</text>
</comment>
<sequence>MGKKKFPHIIKATKNEPDELPYSRIYENIITDAKETFFIFFNDYVLTDRYETPYIFPKSGNYKEVFYWIIFGNIKDLDIKKFVEDEVIKYKQGKKQEKEFEKLIESTRIQKKLEDQKKHEIKGHGTYFYPPIWIGEFPQQTVEDKLTNQRVRSYVKNIIRTTYKGRILIIQNDGYIAISESDEATAINLLNEIMGTAVINEIGSYVIRKSEIGRMTVDSRSWKFTFYETPQNSKHQILEDDRSKIYKSHDKIWRTPITIEMAESIISTAEKITTDNDIKTFLWLYIESFTFFYNTVYTQSFLMNWFITEKLLKNRCEKINQKINIENYLKDFLENNFWSSDIMIKALRIAEEIDNEEFFYLMDLKENRNCIIHENIKSNYGETDKFRRYCFDKIKQFIKSKLEVSFLVS</sequence>
<accession>A0A0F9IW59</accession>
<organism evidence="1">
    <name type="scientific">marine sediment metagenome</name>
    <dbReference type="NCBI Taxonomy" id="412755"/>
    <lineage>
        <taxon>unclassified sequences</taxon>
        <taxon>metagenomes</taxon>
        <taxon>ecological metagenomes</taxon>
    </lineage>
</organism>
<gene>
    <name evidence="1" type="ORF">LCGC14_1896150</name>
</gene>
<proteinExistence type="predicted"/>